<dbReference type="EMBL" id="BARS01025051">
    <property type="protein sequence ID" value="GAG00397.1"/>
    <property type="molecule type" value="Genomic_DNA"/>
</dbReference>
<dbReference type="PANTHER" id="PTHR42754">
    <property type="entry name" value="ENDOGLUCANASE"/>
    <property type="match status" value="1"/>
</dbReference>
<organism evidence="1">
    <name type="scientific">marine sediment metagenome</name>
    <dbReference type="NCBI Taxonomy" id="412755"/>
    <lineage>
        <taxon>unclassified sequences</taxon>
        <taxon>metagenomes</taxon>
        <taxon>ecological metagenomes</taxon>
    </lineage>
</organism>
<dbReference type="AlphaFoldDB" id="X0UM83"/>
<protein>
    <recommendedName>
        <fullName evidence="2">Bulb-type lectin domain-containing protein</fullName>
    </recommendedName>
</protein>
<feature type="non-terminal residue" evidence="1">
    <location>
        <position position="1"/>
    </location>
</feature>
<gene>
    <name evidence="1" type="ORF">S01H1_39655</name>
</gene>
<accession>X0UM83</accession>
<feature type="non-terminal residue" evidence="1">
    <location>
        <position position="267"/>
    </location>
</feature>
<dbReference type="PANTHER" id="PTHR42754:SF1">
    <property type="entry name" value="LIPOPROTEIN"/>
    <property type="match status" value="1"/>
</dbReference>
<dbReference type="SUPFAM" id="SSF101898">
    <property type="entry name" value="NHL repeat"/>
    <property type="match status" value="1"/>
</dbReference>
<evidence type="ECO:0000313" key="1">
    <source>
        <dbReference type="EMBL" id="GAG00397.1"/>
    </source>
</evidence>
<comment type="caution">
    <text evidence="1">The sequence shown here is derived from an EMBL/GenBank/DDBJ whole genome shotgun (WGS) entry which is preliminary data.</text>
</comment>
<dbReference type="Gene3D" id="2.130.10.10">
    <property type="entry name" value="YVTN repeat-like/Quinoprotein amine dehydrogenase"/>
    <property type="match status" value="1"/>
</dbReference>
<name>X0UM83_9ZZZZ</name>
<sequence length="267" mass="28693">DVVTTSGESYIVTGSASVEWSKTRAYTAWIGGDGTKAFSRKDAVRDGNTVAYSIARDNYEFYITGTTDSFSGSQDFFYIIKLYLASASSFGSRFKKEYGIGVGRAIEVDSSGDVIAAGEKAGNSFLIKVDSNGNHIWNITLDSGEATSVKVDSSGNYIVLANKNDDIQIFKVTSAGDVSWKKTFDTTSTDLGKDLIIDGSQYVITGKRDGDLYMMKTTAPCIAECSSGAVRCNGDYKQTCGNYDSDSCSEWPDSPPGDGNDDCQYGC</sequence>
<dbReference type="InterPro" id="IPR015943">
    <property type="entry name" value="WD40/YVTN_repeat-like_dom_sf"/>
</dbReference>
<evidence type="ECO:0008006" key="2">
    <source>
        <dbReference type="Google" id="ProtNLM"/>
    </source>
</evidence>
<proteinExistence type="predicted"/>
<reference evidence="1" key="1">
    <citation type="journal article" date="2014" name="Front. Microbiol.">
        <title>High frequency of phylogenetically diverse reductive dehalogenase-homologous genes in deep subseafloor sedimentary metagenomes.</title>
        <authorList>
            <person name="Kawai M."/>
            <person name="Futagami T."/>
            <person name="Toyoda A."/>
            <person name="Takaki Y."/>
            <person name="Nishi S."/>
            <person name="Hori S."/>
            <person name="Arai W."/>
            <person name="Tsubouchi T."/>
            <person name="Morono Y."/>
            <person name="Uchiyama I."/>
            <person name="Ito T."/>
            <person name="Fujiyama A."/>
            <person name="Inagaki F."/>
            <person name="Takami H."/>
        </authorList>
    </citation>
    <scope>NUCLEOTIDE SEQUENCE</scope>
    <source>
        <strain evidence="1">Expedition CK06-06</strain>
    </source>
</reference>